<evidence type="ECO:0000256" key="4">
    <source>
        <dbReference type="ARBA" id="ARBA00023125"/>
    </source>
</evidence>
<keyword evidence="4" id="KW-0238">DNA-binding</keyword>
<gene>
    <name evidence="8" type="ORF">SAMN04488055_0263</name>
</gene>
<dbReference type="SMART" id="SM00448">
    <property type="entry name" value="REC"/>
    <property type="match status" value="1"/>
</dbReference>
<dbReference type="Pfam" id="PF00072">
    <property type="entry name" value="Response_reg"/>
    <property type="match status" value="1"/>
</dbReference>
<dbReference type="STRING" id="536979.SAMN04488055_0263"/>
<dbReference type="GO" id="GO:0005829">
    <property type="term" value="C:cytosol"/>
    <property type="evidence" value="ECO:0007669"/>
    <property type="project" value="TreeGrafter"/>
</dbReference>
<sequence>MKILIAEDDNLIRRTIEIKLAKDGYEVISCSEGNTALDCIREEMPDIVLTDIMLPSVSGLEIVSAVKDITDKSIKVIVLSAMGQENIVEEAFRLGADDYMTKPFSLSELSIRVKKLIHSK</sequence>
<dbReference type="OrthoDB" id="9789181at2"/>
<accession>A0A1N6D4L0</accession>
<evidence type="ECO:0000256" key="1">
    <source>
        <dbReference type="ARBA" id="ARBA00022553"/>
    </source>
</evidence>
<evidence type="ECO:0000256" key="3">
    <source>
        <dbReference type="ARBA" id="ARBA00023015"/>
    </source>
</evidence>
<dbReference type="AlphaFoldDB" id="A0A1N6D4L0"/>
<evidence type="ECO:0000256" key="6">
    <source>
        <dbReference type="PROSITE-ProRule" id="PRU00169"/>
    </source>
</evidence>
<dbReference type="PROSITE" id="PS50110">
    <property type="entry name" value="RESPONSE_REGULATORY"/>
    <property type="match status" value="1"/>
</dbReference>
<keyword evidence="9" id="KW-1185">Reference proteome</keyword>
<evidence type="ECO:0000256" key="2">
    <source>
        <dbReference type="ARBA" id="ARBA00023012"/>
    </source>
</evidence>
<feature type="modified residue" description="4-aspartylphosphate" evidence="6">
    <location>
        <position position="51"/>
    </location>
</feature>
<dbReference type="RefSeq" id="WP_074237375.1">
    <property type="nucleotide sequence ID" value="NZ_FSRA01000001.1"/>
</dbReference>
<dbReference type="Gene3D" id="3.40.50.2300">
    <property type="match status" value="1"/>
</dbReference>
<proteinExistence type="predicted"/>
<dbReference type="InterPro" id="IPR011006">
    <property type="entry name" value="CheY-like_superfamily"/>
</dbReference>
<evidence type="ECO:0000259" key="7">
    <source>
        <dbReference type="PROSITE" id="PS50110"/>
    </source>
</evidence>
<evidence type="ECO:0000313" key="9">
    <source>
        <dbReference type="Proteomes" id="UP000185003"/>
    </source>
</evidence>
<dbReference type="InterPro" id="IPR001789">
    <property type="entry name" value="Sig_transdc_resp-reg_receiver"/>
</dbReference>
<dbReference type="CDD" id="cd17574">
    <property type="entry name" value="REC_OmpR"/>
    <property type="match status" value="1"/>
</dbReference>
<dbReference type="GO" id="GO:0032993">
    <property type="term" value="C:protein-DNA complex"/>
    <property type="evidence" value="ECO:0007669"/>
    <property type="project" value="TreeGrafter"/>
</dbReference>
<dbReference type="Proteomes" id="UP000185003">
    <property type="component" value="Unassembled WGS sequence"/>
</dbReference>
<reference evidence="8 9" key="1">
    <citation type="submission" date="2016-11" db="EMBL/GenBank/DDBJ databases">
        <authorList>
            <person name="Jaros S."/>
            <person name="Januszkiewicz K."/>
            <person name="Wedrychowicz H."/>
        </authorList>
    </citation>
    <scope>NUCLEOTIDE SEQUENCE [LARGE SCALE GENOMIC DNA]</scope>
    <source>
        <strain evidence="8 9">DSM 24787</strain>
    </source>
</reference>
<evidence type="ECO:0000313" key="8">
    <source>
        <dbReference type="EMBL" id="SIN65758.1"/>
    </source>
</evidence>
<dbReference type="InterPro" id="IPR039420">
    <property type="entry name" value="WalR-like"/>
</dbReference>
<protein>
    <submittedName>
        <fullName evidence="8">Response regulator receiver domain-containing protein</fullName>
    </submittedName>
</protein>
<dbReference type="PANTHER" id="PTHR48111">
    <property type="entry name" value="REGULATOR OF RPOS"/>
    <property type="match status" value="1"/>
</dbReference>
<keyword evidence="1 6" id="KW-0597">Phosphoprotein</keyword>
<organism evidence="8 9">
    <name type="scientific">Chitinophaga niabensis</name>
    <dbReference type="NCBI Taxonomy" id="536979"/>
    <lineage>
        <taxon>Bacteria</taxon>
        <taxon>Pseudomonadati</taxon>
        <taxon>Bacteroidota</taxon>
        <taxon>Chitinophagia</taxon>
        <taxon>Chitinophagales</taxon>
        <taxon>Chitinophagaceae</taxon>
        <taxon>Chitinophaga</taxon>
    </lineage>
</organism>
<evidence type="ECO:0000256" key="5">
    <source>
        <dbReference type="ARBA" id="ARBA00023163"/>
    </source>
</evidence>
<keyword evidence="5" id="KW-0804">Transcription</keyword>
<dbReference type="EMBL" id="FSRA01000001">
    <property type="protein sequence ID" value="SIN65758.1"/>
    <property type="molecule type" value="Genomic_DNA"/>
</dbReference>
<dbReference type="PANTHER" id="PTHR48111:SF1">
    <property type="entry name" value="TWO-COMPONENT RESPONSE REGULATOR ORR33"/>
    <property type="match status" value="1"/>
</dbReference>
<dbReference type="GO" id="GO:0000976">
    <property type="term" value="F:transcription cis-regulatory region binding"/>
    <property type="evidence" value="ECO:0007669"/>
    <property type="project" value="TreeGrafter"/>
</dbReference>
<name>A0A1N6D4L0_9BACT</name>
<dbReference type="GO" id="GO:0000156">
    <property type="term" value="F:phosphorelay response regulator activity"/>
    <property type="evidence" value="ECO:0007669"/>
    <property type="project" value="TreeGrafter"/>
</dbReference>
<keyword evidence="2" id="KW-0902">Two-component regulatory system</keyword>
<dbReference type="GO" id="GO:0006355">
    <property type="term" value="P:regulation of DNA-templated transcription"/>
    <property type="evidence" value="ECO:0007669"/>
    <property type="project" value="TreeGrafter"/>
</dbReference>
<feature type="domain" description="Response regulatory" evidence="7">
    <location>
        <begin position="2"/>
        <end position="117"/>
    </location>
</feature>
<keyword evidence="3" id="KW-0805">Transcription regulation</keyword>
<dbReference type="SUPFAM" id="SSF52172">
    <property type="entry name" value="CheY-like"/>
    <property type="match status" value="1"/>
</dbReference>